<accession>A0AC35EXF8</accession>
<evidence type="ECO:0000313" key="1">
    <source>
        <dbReference type="Proteomes" id="UP000887580"/>
    </source>
</evidence>
<sequence>MVYNRPRFKSYNGFTTVYDPLELFRDRGCVTIENVKGKPLQTATGRVYSAAGHISSKTLDFSDQTTGNTTFLQWTSIPSIRKSFMSTDTENKPRPPKGYVPPVRDIEKIYEDDSKSAEDYSKVGDYDEALDVYGVDTMTTMDCWKSLPPVLAENIALAKYPSPRQIQRVAVPLIIEGMDVVACTETGSGKTLAFLLPIIVKCMNDKKSGAFVSQELTPYALVICPTRELAHQLFEQASKLIQTSKLIQNTGITAAKMYGEYAFLPNSHELVRGCDIIFCTPGRLHHFYKEQYVNFRCLRFLVFDEADLLLGEAEFMDDLDPVIKDSNFSLKTHYQAIFFSATFSSKLLDASTSYMRTRFSAIICSKKCATNKLCLQQFQRVEKDEKFTTLVEILNNRFAEVDVSRYPRTIIFVNSRVLCHELTQKLLEIGLPATRISGNYAQNERIDSLYDFRNGVSPILVTTDLFSRGLDIKDVDLVLNYELPWHIGGYIYRVGRVGRVKLGESLTFIDPTYDKQIVLDILQLLQVAHHPVSCYLDEIVEEVKVNMAKEKESNFIFFDDDNKGDA</sequence>
<dbReference type="WBParaSite" id="PS1159_v2.g11633.t3">
    <property type="protein sequence ID" value="PS1159_v2.g11633.t3"/>
    <property type="gene ID" value="PS1159_v2.g11633"/>
</dbReference>
<name>A0AC35EXF8_9BILA</name>
<proteinExistence type="predicted"/>
<reference evidence="2" key="1">
    <citation type="submission" date="2022-11" db="UniProtKB">
        <authorList>
            <consortium name="WormBaseParasite"/>
        </authorList>
    </citation>
    <scope>IDENTIFICATION</scope>
</reference>
<dbReference type="Proteomes" id="UP000887580">
    <property type="component" value="Unplaced"/>
</dbReference>
<evidence type="ECO:0000313" key="2">
    <source>
        <dbReference type="WBParaSite" id="PS1159_v2.g11633.t3"/>
    </source>
</evidence>
<protein>
    <submittedName>
        <fullName evidence="2">ATP-dependent RNA helicase</fullName>
    </submittedName>
</protein>
<organism evidence="1 2">
    <name type="scientific">Panagrolaimus sp. PS1159</name>
    <dbReference type="NCBI Taxonomy" id="55785"/>
    <lineage>
        <taxon>Eukaryota</taxon>
        <taxon>Metazoa</taxon>
        <taxon>Ecdysozoa</taxon>
        <taxon>Nematoda</taxon>
        <taxon>Chromadorea</taxon>
        <taxon>Rhabditida</taxon>
        <taxon>Tylenchina</taxon>
        <taxon>Panagrolaimomorpha</taxon>
        <taxon>Panagrolaimoidea</taxon>
        <taxon>Panagrolaimidae</taxon>
        <taxon>Panagrolaimus</taxon>
    </lineage>
</organism>